<comment type="subcellular location">
    <subcellularLocation>
        <location evidence="1">Cytoplasm</location>
        <location evidence="1">Nucleoid</location>
    </subcellularLocation>
</comment>
<evidence type="ECO:0000256" key="3">
    <source>
        <dbReference type="ARBA" id="ARBA00022490"/>
    </source>
</evidence>
<dbReference type="EMBL" id="CP093547">
    <property type="protein sequence ID" value="UNP28598.1"/>
    <property type="molecule type" value="Genomic_DNA"/>
</dbReference>
<feature type="region of interest" description="Disordered" evidence="5">
    <location>
        <begin position="68"/>
        <end position="111"/>
    </location>
</feature>
<evidence type="ECO:0000256" key="4">
    <source>
        <dbReference type="ARBA" id="ARBA00023125"/>
    </source>
</evidence>
<gene>
    <name evidence="7" type="ORF">MOV92_19250</name>
</gene>
<dbReference type="InterPro" id="IPR027444">
    <property type="entry name" value="H-NS_C_dom"/>
</dbReference>
<comment type="similarity">
    <text evidence="2">Belongs to the histone-like protein H-NS family.</text>
</comment>
<dbReference type="Proteomes" id="UP000829194">
    <property type="component" value="Chromosome"/>
</dbReference>
<accession>A0ABY3XE66</accession>
<evidence type="ECO:0000313" key="7">
    <source>
        <dbReference type="EMBL" id="UNP28598.1"/>
    </source>
</evidence>
<evidence type="ECO:0000313" key="8">
    <source>
        <dbReference type="Proteomes" id="UP000829194"/>
    </source>
</evidence>
<evidence type="ECO:0000256" key="1">
    <source>
        <dbReference type="ARBA" id="ARBA00004453"/>
    </source>
</evidence>
<dbReference type="PANTHER" id="PTHR38097">
    <property type="match status" value="1"/>
</dbReference>
<protein>
    <submittedName>
        <fullName evidence="7">H-NS histone family protein</fullName>
    </submittedName>
</protein>
<dbReference type="InterPro" id="IPR037150">
    <property type="entry name" value="H-NS_C_dom_sf"/>
</dbReference>
<feature type="compositionally biased region" description="Low complexity" evidence="5">
    <location>
        <begin position="68"/>
        <end position="80"/>
    </location>
</feature>
<dbReference type="PANTHER" id="PTHR38097:SF2">
    <property type="entry name" value="DNA-BINDING PROTEIN STPA"/>
    <property type="match status" value="1"/>
</dbReference>
<name>A0ABY3XE66_9GAMM</name>
<dbReference type="Pfam" id="PF00816">
    <property type="entry name" value="Histone_HNS"/>
    <property type="match status" value="1"/>
</dbReference>
<dbReference type="SMART" id="SM00528">
    <property type="entry name" value="HNS"/>
    <property type="match status" value="1"/>
</dbReference>
<reference evidence="7 8" key="1">
    <citation type="submission" date="2022-03" db="EMBL/GenBank/DDBJ databases">
        <title>Complete genome sequence of Lysobacter capsici VKM B-2533 and Lysobacter gummosus 10.1.1, promising sources of lytic agents.</title>
        <authorList>
            <person name="Tarlachkov S.V."/>
            <person name="Kudryakova I.V."/>
            <person name="Afoshin A.S."/>
            <person name="Leontyevskaya E.A."/>
            <person name="Leontyevskaya N.V."/>
        </authorList>
    </citation>
    <scope>NUCLEOTIDE SEQUENCE [LARGE SCALE GENOMIC DNA]</scope>
    <source>
        <strain evidence="7 8">10.1.1</strain>
    </source>
</reference>
<evidence type="ECO:0000256" key="5">
    <source>
        <dbReference type="SAM" id="MobiDB-lite"/>
    </source>
</evidence>
<keyword evidence="3" id="KW-0963">Cytoplasm</keyword>
<feature type="domain" description="DNA-binding protein H-NS-like C-terminal" evidence="6">
    <location>
        <begin position="81"/>
        <end position="129"/>
    </location>
</feature>
<dbReference type="Gene3D" id="4.10.430.10">
    <property type="entry name" value="Histone-like protein H-NS, C-terminal domain"/>
    <property type="match status" value="1"/>
</dbReference>
<keyword evidence="4" id="KW-0238">DNA-binding</keyword>
<sequence length="130" mass="14004">MSIDLSSLSAKELESLISQAKKRKTTLNKRKPIAAVRKRISQVLKTEGYTLEELFGSAAPAAARGAGKASKAAAKPAAAARKARKPLGKVAPKYRNPANTGETWTGRGKQPRWLAAYTAQGKKLEDFLIK</sequence>
<dbReference type="SUPFAM" id="SSF81273">
    <property type="entry name" value="H-NS histone-like proteins"/>
    <property type="match status" value="1"/>
</dbReference>
<evidence type="ECO:0000259" key="6">
    <source>
        <dbReference type="SMART" id="SM00528"/>
    </source>
</evidence>
<proteinExistence type="inferred from homology"/>
<dbReference type="RefSeq" id="WP_057944172.1">
    <property type="nucleotide sequence ID" value="NZ_CP011131.1"/>
</dbReference>
<keyword evidence="8" id="KW-1185">Reference proteome</keyword>
<organism evidence="7 8">
    <name type="scientific">Lysobacter gummosus</name>
    <dbReference type="NCBI Taxonomy" id="262324"/>
    <lineage>
        <taxon>Bacteria</taxon>
        <taxon>Pseudomonadati</taxon>
        <taxon>Pseudomonadota</taxon>
        <taxon>Gammaproteobacteria</taxon>
        <taxon>Lysobacterales</taxon>
        <taxon>Lysobacteraceae</taxon>
        <taxon>Lysobacter</taxon>
    </lineage>
</organism>
<evidence type="ECO:0000256" key="2">
    <source>
        <dbReference type="ARBA" id="ARBA00010610"/>
    </source>
</evidence>